<sequence length="116" mass="13468">MIKSVFSSHMSSFSYFKWHKKDASAGGYSIGYGYSPRTQCWWQRVCNTKSATSYKIHDIAVNPLQVPRYIRKAHLNRGDQDCPECIEWQFTVIPAVPKHIILMQRLLIYLLDKVTA</sequence>
<proteinExistence type="predicted"/>
<organism evidence="1">
    <name type="scientific">marine sediment metagenome</name>
    <dbReference type="NCBI Taxonomy" id="412755"/>
    <lineage>
        <taxon>unclassified sequences</taxon>
        <taxon>metagenomes</taxon>
        <taxon>ecological metagenomes</taxon>
    </lineage>
</organism>
<reference evidence="1" key="1">
    <citation type="journal article" date="2015" name="Nature">
        <title>Complex archaea that bridge the gap between prokaryotes and eukaryotes.</title>
        <authorList>
            <person name="Spang A."/>
            <person name="Saw J.H."/>
            <person name="Jorgensen S.L."/>
            <person name="Zaremba-Niedzwiedzka K."/>
            <person name="Martijn J."/>
            <person name="Lind A.E."/>
            <person name="van Eijk R."/>
            <person name="Schleper C."/>
            <person name="Guy L."/>
            <person name="Ettema T.J."/>
        </authorList>
    </citation>
    <scope>NUCLEOTIDE SEQUENCE</scope>
</reference>
<evidence type="ECO:0000313" key="1">
    <source>
        <dbReference type="EMBL" id="KKL49541.1"/>
    </source>
</evidence>
<comment type="caution">
    <text evidence="1">The sequence shown here is derived from an EMBL/GenBank/DDBJ whole genome shotgun (WGS) entry which is preliminary data.</text>
</comment>
<gene>
    <name evidence="1" type="ORF">LCGC14_2314450</name>
</gene>
<dbReference type="AlphaFoldDB" id="A0A0F9D795"/>
<name>A0A0F9D795_9ZZZZ</name>
<dbReference type="EMBL" id="LAZR01032923">
    <property type="protein sequence ID" value="KKL49541.1"/>
    <property type="molecule type" value="Genomic_DNA"/>
</dbReference>
<protein>
    <submittedName>
        <fullName evidence="1">Uncharacterized protein</fullName>
    </submittedName>
</protein>
<accession>A0A0F9D795</accession>